<keyword evidence="3 4" id="KW-0472">Membrane</keyword>
<dbReference type="InterPro" id="IPR036259">
    <property type="entry name" value="MFS_trans_sf"/>
</dbReference>
<organism evidence="5 6">
    <name type="scientific">Borrelia miyamotoi</name>
    <dbReference type="NCBI Taxonomy" id="47466"/>
    <lineage>
        <taxon>Bacteria</taxon>
        <taxon>Pseudomonadati</taxon>
        <taxon>Spirochaetota</taxon>
        <taxon>Spirochaetia</taxon>
        <taxon>Spirochaetales</taxon>
        <taxon>Borreliaceae</taxon>
        <taxon>Borrelia</taxon>
    </lineage>
</organism>
<feature type="transmembrane region" description="Helical" evidence="4">
    <location>
        <begin position="44"/>
        <end position="66"/>
    </location>
</feature>
<dbReference type="EMBL" id="CP114721">
    <property type="protein sequence ID" value="WAZ72314.1"/>
    <property type="molecule type" value="Genomic_DNA"/>
</dbReference>
<reference evidence="5" key="1">
    <citation type="submission" date="2022-12" db="EMBL/GenBank/DDBJ databases">
        <title>B. miyamotoi WGS.</title>
        <authorList>
            <person name="Gabriele M."/>
            <person name="Kuleshov K.V."/>
            <person name="Hepner S."/>
            <person name="Hoornstra D."/>
            <person name="Hovius J.W."/>
            <person name="Platonov A.E."/>
            <person name="Fingerle V."/>
            <person name="Strube C."/>
        </authorList>
    </citation>
    <scope>NUCLEOTIDE SEQUENCE</scope>
    <source>
        <strain evidence="5">ZStruIII14-9</strain>
        <plasmid evidence="5">pZSt-lp92</plasmid>
    </source>
</reference>
<accession>A0AAX3JNM0</accession>
<keyword evidence="2 4" id="KW-1133">Transmembrane helix</keyword>
<keyword evidence="5" id="KW-0614">Plasmid</keyword>
<evidence type="ECO:0000256" key="1">
    <source>
        <dbReference type="ARBA" id="ARBA00022692"/>
    </source>
</evidence>
<keyword evidence="1 4" id="KW-0812">Transmembrane</keyword>
<dbReference type="InterPro" id="IPR053160">
    <property type="entry name" value="MFS_DHA3_Transporter"/>
</dbReference>
<dbReference type="Pfam" id="PF07690">
    <property type="entry name" value="MFS_1"/>
    <property type="match status" value="1"/>
</dbReference>
<evidence type="ECO:0000256" key="2">
    <source>
        <dbReference type="ARBA" id="ARBA00022989"/>
    </source>
</evidence>
<dbReference type="SUPFAM" id="SSF103473">
    <property type="entry name" value="MFS general substrate transporter"/>
    <property type="match status" value="1"/>
</dbReference>
<proteinExistence type="predicted"/>
<dbReference type="Proteomes" id="UP001164513">
    <property type="component" value="Plasmid pZSt-lp92"/>
</dbReference>
<evidence type="ECO:0000313" key="5">
    <source>
        <dbReference type="EMBL" id="WAZ72314.1"/>
    </source>
</evidence>
<protein>
    <submittedName>
        <fullName evidence="5">MFS transporter</fullName>
    </submittedName>
</protein>
<dbReference type="AlphaFoldDB" id="A0AAX3JNM0"/>
<feature type="transmembrane region" description="Helical" evidence="4">
    <location>
        <begin position="78"/>
        <end position="102"/>
    </location>
</feature>
<name>A0AAX3JNM0_9SPIR</name>
<dbReference type="GO" id="GO:0022857">
    <property type="term" value="F:transmembrane transporter activity"/>
    <property type="evidence" value="ECO:0007669"/>
    <property type="project" value="InterPro"/>
</dbReference>
<dbReference type="PANTHER" id="PTHR23530:SF1">
    <property type="entry name" value="PERMEASE, MAJOR FACILITATOR SUPERFAMILY-RELATED"/>
    <property type="match status" value="1"/>
</dbReference>
<evidence type="ECO:0000256" key="4">
    <source>
        <dbReference type="SAM" id="Phobius"/>
    </source>
</evidence>
<sequence>MEHKHKRYYFYSLFLSEFARTLLHAVLTIILINKGLQLKDIAVVQMFYMLAIIFFEFPSCVISDIFDRKVVYLSSIFLSMIAYFIIFQISSFTFLCIAWFIYDISSAVNTGTIDVSFTHIYQNDSKKLKGFISSIKKFILFHYFYI</sequence>
<geneLocation type="plasmid" evidence="5 6">
    <name>pZSt-lp92</name>
</geneLocation>
<dbReference type="PANTHER" id="PTHR23530">
    <property type="entry name" value="TRANSPORT PROTEIN-RELATED"/>
    <property type="match status" value="1"/>
</dbReference>
<dbReference type="RefSeq" id="WP_242450674.1">
    <property type="nucleotide sequence ID" value="NZ_CP044629.1"/>
</dbReference>
<evidence type="ECO:0000256" key="3">
    <source>
        <dbReference type="ARBA" id="ARBA00023136"/>
    </source>
</evidence>
<dbReference type="InterPro" id="IPR011701">
    <property type="entry name" value="MFS"/>
</dbReference>
<gene>
    <name evidence="5" type="ORF">O5404_04665</name>
</gene>
<dbReference type="Gene3D" id="1.20.1250.20">
    <property type="entry name" value="MFS general substrate transporter like domains"/>
    <property type="match status" value="1"/>
</dbReference>
<feature type="transmembrane region" description="Helical" evidence="4">
    <location>
        <begin position="9"/>
        <end position="32"/>
    </location>
</feature>
<evidence type="ECO:0000313" key="6">
    <source>
        <dbReference type="Proteomes" id="UP001164513"/>
    </source>
</evidence>